<evidence type="ECO:0000313" key="6">
    <source>
        <dbReference type="Proteomes" id="UP000009888"/>
    </source>
</evidence>
<proteinExistence type="predicted"/>
<dbReference type="GO" id="GO:0000976">
    <property type="term" value="F:transcription cis-regulatory region binding"/>
    <property type="evidence" value="ECO:0007669"/>
    <property type="project" value="TreeGrafter"/>
</dbReference>
<dbReference type="STRING" id="202789.GCA_001457435_00879"/>
<name>K9EUU8_9ACTO</name>
<evidence type="ECO:0000256" key="3">
    <source>
        <dbReference type="ARBA" id="ARBA00023163"/>
    </source>
</evidence>
<sequence>MGDVTLHDVARAAGVSIGTASRALTGRGRVAAATVENVREVAKSLGYKPNLIGQALRRGRANVVGMLVPHLENPFFAGIIHEIEEQLFSRGAQLLVADSRWDPAREEERFRIFRSTQVDGVIVVPAWLDRSAELIRSVRKIMPLVQLDRYAGPGVAEFVGVDNGDGMKQVVEYLHGRGARSMYFIGGDRATSTGVERHEAFMAISKRLGIRVTGEYRYQFNFETGISGVEKMGEVPDAVVCADDLIALGALGALNRRGLRVPEDVMVTGFDGLPLTRVVEPQITTVCQPTQELARSAVNVLYGIIEGEGSPGDESGNADETAVRLVPRLRAAGSTR</sequence>
<feature type="domain" description="HTH lacI-type" evidence="4">
    <location>
        <begin position="4"/>
        <end position="58"/>
    </location>
</feature>
<dbReference type="InterPro" id="IPR046335">
    <property type="entry name" value="LacI/GalR-like_sensor"/>
</dbReference>
<dbReference type="HOGENOM" id="CLU_037628_6_2_11"/>
<dbReference type="PANTHER" id="PTHR30146:SF109">
    <property type="entry name" value="HTH-TYPE TRANSCRIPTIONAL REGULATOR GALS"/>
    <property type="match status" value="1"/>
</dbReference>
<keyword evidence="3" id="KW-0804">Transcription</keyword>
<evidence type="ECO:0000256" key="2">
    <source>
        <dbReference type="ARBA" id="ARBA00023125"/>
    </source>
</evidence>
<dbReference type="SUPFAM" id="SSF53822">
    <property type="entry name" value="Periplasmic binding protein-like I"/>
    <property type="match status" value="1"/>
</dbReference>
<keyword evidence="2" id="KW-0238">DNA-binding</keyword>
<dbReference type="Gene3D" id="3.40.50.2300">
    <property type="match status" value="2"/>
</dbReference>
<accession>K9EUU8</accession>
<comment type="caution">
    <text evidence="5">The sequence shown here is derived from an EMBL/GenBank/DDBJ whole genome shotgun (WGS) entry which is preliminary data.</text>
</comment>
<protein>
    <recommendedName>
        <fullName evidence="4">HTH lacI-type domain-containing protein</fullName>
    </recommendedName>
</protein>
<organism evidence="5 6">
    <name type="scientific">Actinobaculum massiliense ACS-171-V-Col2</name>
    <dbReference type="NCBI Taxonomy" id="883066"/>
    <lineage>
        <taxon>Bacteria</taxon>
        <taxon>Bacillati</taxon>
        <taxon>Actinomycetota</taxon>
        <taxon>Actinomycetes</taxon>
        <taxon>Actinomycetales</taxon>
        <taxon>Actinomycetaceae</taxon>
        <taxon>Actinobaculum</taxon>
    </lineage>
</organism>
<keyword evidence="6" id="KW-1185">Reference proteome</keyword>
<dbReference type="InterPro" id="IPR028082">
    <property type="entry name" value="Peripla_BP_I"/>
</dbReference>
<keyword evidence="1" id="KW-0805">Transcription regulation</keyword>
<dbReference type="SUPFAM" id="SSF47413">
    <property type="entry name" value="lambda repressor-like DNA-binding domains"/>
    <property type="match status" value="1"/>
</dbReference>
<dbReference type="CDD" id="cd06267">
    <property type="entry name" value="PBP1_LacI_sugar_binding-like"/>
    <property type="match status" value="1"/>
</dbReference>
<dbReference type="Gene3D" id="1.10.260.40">
    <property type="entry name" value="lambda repressor-like DNA-binding domains"/>
    <property type="match status" value="1"/>
</dbReference>
<dbReference type="PANTHER" id="PTHR30146">
    <property type="entry name" value="LACI-RELATED TRANSCRIPTIONAL REPRESSOR"/>
    <property type="match status" value="1"/>
</dbReference>
<dbReference type="PROSITE" id="PS00356">
    <property type="entry name" value="HTH_LACI_1"/>
    <property type="match status" value="1"/>
</dbReference>
<dbReference type="GO" id="GO:0003700">
    <property type="term" value="F:DNA-binding transcription factor activity"/>
    <property type="evidence" value="ECO:0007669"/>
    <property type="project" value="TreeGrafter"/>
</dbReference>
<dbReference type="SMART" id="SM00354">
    <property type="entry name" value="HTH_LACI"/>
    <property type="match status" value="1"/>
</dbReference>
<dbReference type="PROSITE" id="PS50932">
    <property type="entry name" value="HTH_LACI_2"/>
    <property type="match status" value="1"/>
</dbReference>
<dbReference type="InterPro" id="IPR000843">
    <property type="entry name" value="HTH_LacI"/>
</dbReference>
<dbReference type="AlphaFoldDB" id="K9EUU8"/>
<dbReference type="eggNOG" id="COG1609">
    <property type="taxonomic scope" value="Bacteria"/>
</dbReference>
<dbReference type="Pfam" id="PF13377">
    <property type="entry name" value="Peripla_BP_3"/>
    <property type="match status" value="1"/>
</dbReference>
<dbReference type="Proteomes" id="UP000009888">
    <property type="component" value="Unassembled WGS sequence"/>
</dbReference>
<dbReference type="PATRIC" id="fig|883066.3.peg.1295"/>
<gene>
    <name evidence="5" type="ORF">HMPREF9233_01236</name>
</gene>
<dbReference type="CDD" id="cd01392">
    <property type="entry name" value="HTH_LacI"/>
    <property type="match status" value="1"/>
</dbReference>
<evidence type="ECO:0000259" key="4">
    <source>
        <dbReference type="PROSITE" id="PS50932"/>
    </source>
</evidence>
<dbReference type="InterPro" id="IPR010982">
    <property type="entry name" value="Lambda_DNA-bd_dom_sf"/>
</dbReference>
<reference evidence="5 6" key="1">
    <citation type="submission" date="2012-09" db="EMBL/GenBank/DDBJ databases">
        <title>The Genome Sequence of Actinobaculum massiliae ACS-171-V-COL2.</title>
        <authorList>
            <consortium name="The Broad Institute Genome Sequencing Platform"/>
            <person name="Earl A."/>
            <person name="Ward D."/>
            <person name="Feldgarden M."/>
            <person name="Gevers D."/>
            <person name="Saerens B."/>
            <person name="Vaneechoutte M."/>
            <person name="Walker B."/>
            <person name="Young S.K."/>
            <person name="Zeng Q."/>
            <person name="Gargeya S."/>
            <person name="Fitzgerald M."/>
            <person name="Haas B."/>
            <person name="Abouelleil A."/>
            <person name="Alvarado L."/>
            <person name="Arachchi H.M."/>
            <person name="Berlin A."/>
            <person name="Chapman S.B."/>
            <person name="Goldberg J."/>
            <person name="Griggs A."/>
            <person name="Gujja S."/>
            <person name="Hansen M."/>
            <person name="Howarth C."/>
            <person name="Imamovic A."/>
            <person name="Larimer J."/>
            <person name="McCowen C."/>
            <person name="Montmayeur A."/>
            <person name="Murphy C."/>
            <person name="Neiman D."/>
            <person name="Pearson M."/>
            <person name="Priest M."/>
            <person name="Roberts A."/>
            <person name="Saif S."/>
            <person name="Shea T."/>
            <person name="Sisk P."/>
            <person name="Sykes S."/>
            <person name="Wortman J."/>
            <person name="Nusbaum C."/>
            <person name="Birren B."/>
        </authorList>
    </citation>
    <scope>NUCLEOTIDE SEQUENCE [LARGE SCALE GENOMIC DNA]</scope>
    <source>
        <strain evidence="6">ACS-171-V-Col2</strain>
    </source>
</reference>
<evidence type="ECO:0000256" key="1">
    <source>
        <dbReference type="ARBA" id="ARBA00023015"/>
    </source>
</evidence>
<dbReference type="EMBL" id="AGWL01000007">
    <property type="protein sequence ID" value="EKU94782.1"/>
    <property type="molecule type" value="Genomic_DNA"/>
</dbReference>
<evidence type="ECO:0000313" key="5">
    <source>
        <dbReference type="EMBL" id="EKU94782.1"/>
    </source>
</evidence>
<dbReference type="Pfam" id="PF00356">
    <property type="entry name" value="LacI"/>
    <property type="match status" value="1"/>
</dbReference>